<name>A0ABQ2FPG2_9DEIO</name>
<dbReference type="SMART" id="SM00448">
    <property type="entry name" value="REC"/>
    <property type="match status" value="1"/>
</dbReference>
<dbReference type="InterPro" id="IPR001789">
    <property type="entry name" value="Sig_transdc_resp-reg_receiver"/>
</dbReference>
<evidence type="ECO:0000256" key="1">
    <source>
        <dbReference type="PROSITE-ProRule" id="PRU00169"/>
    </source>
</evidence>
<sequence length="138" mass="15489">MSRPERFLLIDDNLHDQVLAREAFEELCPDCHLTVASDGPEALTLLRAATELPEVILLDVNMPRMNGFEVLQALKADPRLRLIPVVMLSTSSAGADITEAYTLHASSYLVKAEDFSAFLEQIETFLAYWRHCNRTVLA</sequence>
<dbReference type="SUPFAM" id="SSF52172">
    <property type="entry name" value="CheY-like"/>
    <property type="match status" value="1"/>
</dbReference>
<dbReference type="PANTHER" id="PTHR44520:SF2">
    <property type="entry name" value="RESPONSE REGULATOR RCP1"/>
    <property type="match status" value="1"/>
</dbReference>
<evidence type="ECO:0000313" key="3">
    <source>
        <dbReference type="EMBL" id="GGL14110.1"/>
    </source>
</evidence>
<keyword evidence="4" id="KW-1185">Reference proteome</keyword>
<organism evidence="3 4">
    <name type="scientific">Deinococcus radiotolerans</name>
    <dbReference type="NCBI Taxonomy" id="1309407"/>
    <lineage>
        <taxon>Bacteria</taxon>
        <taxon>Thermotogati</taxon>
        <taxon>Deinococcota</taxon>
        <taxon>Deinococci</taxon>
        <taxon>Deinococcales</taxon>
        <taxon>Deinococcaceae</taxon>
        <taxon>Deinococcus</taxon>
    </lineage>
</organism>
<proteinExistence type="predicted"/>
<dbReference type="PANTHER" id="PTHR44520">
    <property type="entry name" value="RESPONSE REGULATOR RCP1-RELATED"/>
    <property type="match status" value="1"/>
</dbReference>
<protein>
    <submittedName>
        <fullName evidence="3">Response regulator</fullName>
    </submittedName>
</protein>
<dbReference type="CDD" id="cd17557">
    <property type="entry name" value="REC_Rcp-like"/>
    <property type="match status" value="1"/>
</dbReference>
<dbReference type="EMBL" id="BMPE01000018">
    <property type="protein sequence ID" value="GGL14110.1"/>
    <property type="molecule type" value="Genomic_DNA"/>
</dbReference>
<dbReference type="Pfam" id="PF00072">
    <property type="entry name" value="Response_reg"/>
    <property type="match status" value="1"/>
</dbReference>
<reference evidence="4" key="1">
    <citation type="journal article" date="2019" name="Int. J. Syst. Evol. Microbiol.">
        <title>The Global Catalogue of Microorganisms (GCM) 10K type strain sequencing project: providing services to taxonomists for standard genome sequencing and annotation.</title>
        <authorList>
            <consortium name="The Broad Institute Genomics Platform"/>
            <consortium name="The Broad Institute Genome Sequencing Center for Infectious Disease"/>
            <person name="Wu L."/>
            <person name="Ma J."/>
        </authorList>
    </citation>
    <scope>NUCLEOTIDE SEQUENCE [LARGE SCALE GENOMIC DNA]</scope>
    <source>
        <strain evidence="4">JCM 19173</strain>
    </source>
</reference>
<dbReference type="Proteomes" id="UP000604341">
    <property type="component" value="Unassembled WGS sequence"/>
</dbReference>
<comment type="caution">
    <text evidence="3">The sequence shown here is derived from an EMBL/GenBank/DDBJ whole genome shotgun (WGS) entry which is preliminary data.</text>
</comment>
<dbReference type="InterPro" id="IPR052893">
    <property type="entry name" value="TCS_response_regulator"/>
</dbReference>
<evidence type="ECO:0000259" key="2">
    <source>
        <dbReference type="PROSITE" id="PS50110"/>
    </source>
</evidence>
<feature type="modified residue" description="4-aspartylphosphate" evidence="1">
    <location>
        <position position="59"/>
    </location>
</feature>
<accession>A0ABQ2FPG2</accession>
<gene>
    <name evidence="3" type="ORF">GCM10010844_36170</name>
</gene>
<dbReference type="Gene3D" id="3.40.50.2300">
    <property type="match status" value="1"/>
</dbReference>
<dbReference type="RefSeq" id="WP_189070382.1">
    <property type="nucleotide sequence ID" value="NZ_BMPE01000018.1"/>
</dbReference>
<dbReference type="PROSITE" id="PS50110">
    <property type="entry name" value="RESPONSE_REGULATORY"/>
    <property type="match status" value="1"/>
</dbReference>
<evidence type="ECO:0000313" key="4">
    <source>
        <dbReference type="Proteomes" id="UP000604341"/>
    </source>
</evidence>
<keyword evidence="1" id="KW-0597">Phosphoprotein</keyword>
<dbReference type="InterPro" id="IPR011006">
    <property type="entry name" value="CheY-like_superfamily"/>
</dbReference>
<feature type="domain" description="Response regulatory" evidence="2">
    <location>
        <begin position="6"/>
        <end position="126"/>
    </location>
</feature>